<sequence>MSSLPAARLPTIKAVKSGKDWKKRKSPWEIVDGDSEEVELEVTPGQFVSVATSDLDDENRKTVRGSKMFYITSLYEKASFAAPVALGYWVYKKWDFEGVKGQEVYTENIGDGELVPSNEMDIISVQSIDDSPTHRPYFFDEQDPAGRKVTCDRHYARLFWDYRKGVLHGIKFKTSTFDSPRRGPLPATCCGRLYCVNNQRQIYCKRCQAWQCLKATCVTKLGTVKEGDYDDKEEEDEEQQGVGQVDVVPRWSDEPGALDANLLRAPFIRGKWYTGTQRDDWMLAGSGTFLARFQEVNRDIIMADGDLEEGREGVVVGEDARRKFGLEKASEVVKRLGQLKIGWYKCKTCDARI</sequence>
<evidence type="ECO:0000313" key="1">
    <source>
        <dbReference type="EMBL" id="KAF6763389.1"/>
    </source>
</evidence>
<comment type="caution">
    <text evidence="1">The sequence shown here is derived from an EMBL/GenBank/DDBJ whole genome shotgun (WGS) entry which is preliminary data.</text>
</comment>
<dbReference type="Proteomes" id="UP000521943">
    <property type="component" value="Unassembled WGS sequence"/>
</dbReference>
<dbReference type="OrthoDB" id="10288282at2759"/>
<reference evidence="1 2" key="1">
    <citation type="submission" date="2020-07" db="EMBL/GenBank/DDBJ databases">
        <title>Comparative genomics of pyrophilous fungi reveals a link between fire events and developmental genes.</title>
        <authorList>
            <consortium name="DOE Joint Genome Institute"/>
            <person name="Steindorff A.S."/>
            <person name="Carver A."/>
            <person name="Calhoun S."/>
            <person name="Stillman K."/>
            <person name="Liu H."/>
            <person name="Lipzen A."/>
            <person name="Pangilinan J."/>
            <person name="Labutti K."/>
            <person name="Bruns T.D."/>
            <person name="Grigoriev I.V."/>
        </authorList>
    </citation>
    <scope>NUCLEOTIDE SEQUENCE [LARGE SCALE GENOMIC DNA]</scope>
    <source>
        <strain evidence="1 2">CBS 144469</strain>
    </source>
</reference>
<evidence type="ECO:0000313" key="2">
    <source>
        <dbReference type="Proteomes" id="UP000521943"/>
    </source>
</evidence>
<dbReference type="AlphaFoldDB" id="A0A8H6IE51"/>
<accession>A0A8H6IE51</accession>
<dbReference type="EMBL" id="JACGCI010000006">
    <property type="protein sequence ID" value="KAF6763389.1"/>
    <property type="molecule type" value="Genomic_DNA"/>
</dbReference>
<organism evidence="1 2">
    <name type="scientific">Ephemerocybe angulata</name>
    <dbReference type="NCBI Taxonomy" id="980116"/>
    <lineage>
        <taxon>Eukaryota</taxon>
        <taxon>Fungi</taxon>
        <taxon>Dikarya</taxon>
        <taxon>Basidiomycota</taxon>
        <taxon>Agaricomycotina</taxon>
        <taxon>Agaricomycetes</taxon>
        <taxon>Agaricomycetidae</taxon>
        <taxon>Agaricales</taxon>
        <taxon>Agaricineae</taxon>
        <taxon>Psathyrellaceae</taxon>
        <taxon>Ephemerocybe</taxon>
    </lineage>
</organism>
<keyword evidence="2" id="KW-1185">Reference proteome</keyword>
<proteinExistence type="predicted"/>
<name>A0A8H6IE51_9AGAR</name>
<gene>
    <name evidence="1" type="ORF">DFP72DRAFT_875452</name>
</gene>
<protein>
    <submittedName>
        <fullName evidence="1">Uncharacterized protein</fullName>
    </submittedName>
</protein>